<evidence type="ECO:0000313" key="2">
    <source>
        <dbReference type="Proteomes" id="UP000233256"/>
    </source>
</evidence>
<proteinExistence type="predicted"/>
<accession>A0A2N1PRQ3</accession>
<dbReference type="AlphaFoldDB" id="A0A2N1PRQ3"/>
<organism evidence="1 2">
    <name type="scientific">Candidatus Wallbacteria bacterium HGW-Wallbacteria-1</name>
    <dbReference type="NCBI Taxonomy" id="2013854"/>
    <lineage>
        <taxon>Bacteria</taxon>
        <taxon>Candidatus Walliibacteriota</taxon>
    </lineage>
</organism>
<comment type="caution">
    <text evidence="1">The sequence shown here is derived from an EMBL/GenBank/DDBJ whole genome shotgun (WGS) entry which is preliminary data.</text>
</comment>
<dbReference type="EMBL" id="PGXC01000003">
    <property type="protein sequence ID" value="PKK91018.1"/>
    <property type="molecule type" value="Genomic_DNA"/>
</dbReference>
<name>A0A2N1PRQ3_9BACT</name>
<dbReference type="Proteomes" id="UP000233256">
    <property type="component" value="Unassembled WGS sequence"/>
</dbReference>
<reference evidence="1 2" key="1">
    <citation type="journal article" date="2017" name="ISME J.">
        <title>Potential for microbial H2 and metal transformations associated with novel bacteria and archaea in deep terrestrial subsurface sediments.</title>
        <authorList>
            <person name="Hernsdorf A.W."/>
            <person name="Amano Y."/>
            <person name="Miyakawa K."/>
            <person name="Ise K."/>
            <person name="Suzuki Y."/>
            <person name="Anantharaman K."/>
            <person name="Probst A."/>
            <person name="Burstein D."/>
            <person name="Thomas B.C."/>
            <person name="Banfield J.F."/>
        </authorList>
    </citation>
    <scope>NUCLEOTIDE SEQUENCE [LARGE SCALE GENOMIC DNA]</scope>
    <source>
        <strain evidence="1">HGW-Wallbacteria-1</strain>
    </source>
</reference>
<gene>
    <name evidence="1" type="ORF">CVV64_04400</name>
</gene>
<sequence>MNGNPANMNLYRSNMGSPSYDRLMNICMTPVRTIRKAIKAIVIPEACMKASLNTKWLKDVMTKREVNHRMSKGRKGPLLRFNPSNARRGSRKMNISLSMIHLTVPDSRLSKARKPLMGSSVFSRP</sequence>
<protein>
    <submittedName>
        <fullName evidence="1">Uncharacterized protein</fullName>
    </submittedName>
</protein>
<evidence type="ECO:0000313" key="1">
    <source>
        <dbReference type="EMBL" id="PKK91018.1"/>
    </source>
</evidence>